<keyword evidence="3" id="KW-0813">Transport</keyword>
<evidence type="ECO:0000256" key="7">
    <source>
        <dbReference type="SAM" id="MobiDB-lite"/>
    </source>
</evidence>
<evidence type="ECO:0000313" key="10">
    <source>
        <dbReference type="EMBL" id="CAN76597.1"/>
    </source>
</evidence>
<keyword evidence="6 8" id="KW-0472">Membrane</keyword>
<dbReference type="InterPro" id="IPR037185">
    <property type="entry name" value="EmrE-like"/>
</dbReference>
<dbReference type="GO" id="GO:0016020">
    <property type="term" value="C:membrane"/>
    <property type="evidence" value="ECO:0007669"/>
    <property type="project" value="UniProtKB-SubCell"/>
</dbReference>
<feature type="signal peptide" evidence="9">
    <location>
        <begin position="1"/>
        <end position="22"/>
    </location>
</feature>
<dbReference type="ExpressionAtlas" id="A5B9G0">
    <property type="expression patterns" value="baseline and differential"/>
</dbReference>
<dbReference type="Pfam" id="PF06027">
    <property type="entry name" value="SLC35F"/>
    <property type="match status" value="2"/>
</dbReference>
<proteinExistence type="inferred from homology"/>
<dbReference type="GO" id="GO:0022857">
    <property type="term" value="F:transmembrane transporter activity"/>
    <property type="evidence" value="ECO:0007669"/>
    <property type="project" value="InterPro"/>
</dbReference>
<comment type="subcellular location">
    <subcellularLocation>
        <location evidence="1">Membrane</location>
        <topology evidence="1">Multi-pass membrane protein</topology>
    </subcellularLocation>
</comment>
<evidence type="ECO:0000256" key="1">
    <source>
        <dbReference type="ARBA" id="ARBA00004141"/>
    </source>
</evidence>
<evidence type="ECO:0000256" key="5">
    <source>
        <dbReference type="ARBA" id="ARBA00022989"/>
    </source>
</evidence>
<feature type="transmembrane region" description="Helical" evidence="8">
    <location>
        <begin position="59"/>
        <end position="80"/>
    </location>
</feature>
<dbReference type="EMBL" id="AM451261">
    <property type="protein sequence ID" value="CAN76597.1"/>
    <property type="molecule type" value="Genomic_DNA"/>
</dbReference>
<feature type="compositionally biased region" description="Basic and acidic residues" evidence="7">
    <location>
        <begin position="399"/>
        <end position="417"/>
    </location>
</feature>
<reference evidence="10" key="1">
    <citation type="journal article" date="2007" name="PLoS ONE">
        <title>The first genome sequence of an elite grapevine cultivar (Pinot noir Vitis vinifera L.): coping with a highly heterozygous genome.</title>
        <authorList>
            <person name="Velasco R."/>
            <person name="Zharkikh A."/>
            <person name="Troggio M."/>
            <person name="Cartwright D.A."/>
            <person name="Cestaro A."/>
            <person name="Pruss D."/>
            <person name="Pindo M."/>
            <person name="FitzGerald L.M."/>
            <person name="Vezzulli S."/>
            <person name="Reid J."/>
            <person name="Malacarne G."/>
            <person name="Iliev D."/>
            <person name="Coppola G."/>
            <person name="Wardell B."/>
            <person name="Micheletti D."/>
            <person name="Macalma T."/>
            <person name="Facci M."/>
            <person name="Mitchell J.T."/>
            <person name="Perazzolli M."/>
            <person name="Eldredge G."/>
            <person name="Gatto P."/>
            <person name="Oyzerski R."/>
            <person name="Moretto M."/>
            <person name="Gutin N."/>
            <person name="Stefanini M."/>
            <person name="Chen Y."/>
            <person name="Segala C."/>
            <person name="Davenport C."/>
            <person name="Dematte L."/>
            <person name="Mraz A."/>
            <person name="Battilana J."/>
            <person name="Stormo K."/>
            <person name="Costa F."/>
            <person name="Tao Q."/>
            <person name="Si-Ammour A."/>
            <person name="Harkins T."/>
            <person name="Lackey A."/>
            <person name="Perbost C."/>
            <person name="Taillon B."/>
            <person name="Stella A."/>
            <person name="Solovyev V."/>
            <person name="Fawcett J.A."/>
            <person name="Sterck L."/>
            <person name="Vandepoele K."/>
            <person name="Grando S.M."/>
            <person name="Toppo S."/>
            <person name="Moser C."/>
            <person name="Lanchbury J."/>
            <person name="Bogden R."/>
            <person name="Skolnick M."/>
            <person name="Sgaramella V."/>
            <person name="Bhatnagar S.K."/>
            <person name="Fontana P."/>
            <person name="Gutin A."/>
            <person name="Van de Peer Y."/>
            <person name="Salamini F."/>
            <person name="Viola R."/>
        </authorList>
    </citation>
    <scope>NUCLEOTIDE SEQUENCE</scope>
</reference>
<dbReference type="AlphaFoldDB" id="A5B9G0"/>
<organism evidence="10">
    <name type="scientific">Vitis vinifera</name>
    <name type="common">Grape</name>
    <dbReference type="NCBI Taxonomy" id="29760"/>
    <lineage>
        <taxon>Eukaryota</taxon>
        <taxon>Viridiplantae</taxon>
        <taxon>Streptophyta</taxon>
        <taxon>Embryophyta</taxon>
        <taxon>Tracheophyta</taxon>
        <taxon>Spermatophyta</taxon>
        <taxon>Magnoliopsida</taxon>
        <taxon>eudicotyledons</taxon>
        <taxon>Gunneridae</taxon>
        <taxon>Pentapetalae</taxon>
        <taxon>rosids</taxon>
        <taxon>Vitales</taxon>
        <taxon>Vitaceae</taxon>
        <taxon>Viteae</taxon>
        <taxon>Vitis</taxon>
    </lineage>
</organism>
<dbReference type="InterPro" id="IPR052221">
    <property type="entry name" value="SLC35F_Transporter"/>
</dbReference>
<feature type="transmembrane region" description="Helical" evidence="8">
    <location>
        <begin position="169"/>
        <end position="190"/>
    </location>
</feature>
<keyword evidence="9" id="KW-0732">Signal</keyword>
<dbReference type="InterPro" id="IPR009262">
    <property type="entry name" value="SLC35_F1/F2/F6"/>
</dbReference>
<gene>
    <name evidence="10" type="ORF">VITISV_006629</name>
</gene>
<accession>A5B9G0</accession>
<evidence type="ECO:0000256" key="6">
    <source>
        <dbReference type="ARBA" id="ARBA00023136"/>
    </source>
</evidence>
<feature type="region of interest" description="Disordered" evidence="7">
    <location>
        <begin position="371"/>
        <end position="417"/>
    </location>
</feature>
<feature type="transmembrane region" description="Helical" evidence="8">
    <location>
        <begin position="144"/>
        <end position="163"/>
    </location>
</feature>
<comment type="similarity">
    <text evidence="2">Belongs to the SLC35F solute transporter family.</text>
</comment>
<dbReference type="PANTHER" id="PTHR14233:SF4">
    <property type="entry name" value="SOLUTE CARRIER FAMILY 35 MEMBER F2"/>
    <property type="match status" value="1"/>
</dbReference>
<name>A5B9G0_VITVI</name>
<feature type="chain" id="PRO_5002679538" description="Solute carrier family 35 member F1" evidence="9">
    <location>
        <begin position="23"/>
        <end position="417"/>
    </location>
</feature>
<sequence length="417" mass="46345">MEFIKKGKVCAVVCLCLGGAYGKDGIRKSVKGPNSWRGELILRFLYTCDMLWSGPPSALIYFLCPSLGPSLAFIYCYLCINKEMVQQITPSDMDRNGSNLFKGHYAYEIQTAAKWYYCLALAWVDVEANFLVVKAYHYTSITSVMLLDCFTIPCAIIFTWFFLKTKYRFKKLTGAVICIAGLVIVIFSDVHASDRAGGSSPLKGDLFVIVGSILYAASNVSELSGSAMLNLSLLTSDMWAVLIRIFAYHQKTGHMKKKSYLWIVGNKLIVTSGPEPVPPLKGIKLMPKAEENDMLSFEKLARLFADITDENCKTKILLLVCLFSASRLIYICQCLWSYCRGGKGDEQHYAEIADEDAERSRYFDEKAGLLGNSNQSSIVGGSRIGDSSKHGSASSGIARQDDTENKRMEKDAQWKTG</sequence>
<dbReference type="SUPFAM" id="SSF103481">
    <property type="entry name" value="Multidrug resistance efflux transporter EmrE"/>
    <property type="match status" value="1"/>
</dbReference>
<keyword evidence="5 8" id="KW-1133">Transmembrane helix</keyword>
<evidence type="ECO:0008006" key="11">
    <source>
        <dbReference type="Google" id="ProtNLM"/>
    </source>
</evidence>
<protein>
    <recommendedName>
        <fullName evidence="11">Solute carrier family 35 member F1</fullName>
    </recommendedName>
</protein>
<dbReference type="PANTHER" id="PTHR14233">
    <property type="entry name" value="DUF914-RELATED"/>
    <property type="match status" value="1"/>
</dbReference>
<evidence type="ECO:0000256" key="3">
    <source>
        <dbReference type="ARBA" id="ARBA00022448"/>
    </source>
</evidence>
<evidence type="ECO:0000256" key="2">
    <source>
        <dbReference type="ARBA" id="ARBA00007863"/>
    </source>
</evidence>
<evidence type="ECO:0000256" key="9">
    <source>
        <dbReference type="SAM" id="SignalP"/>
    </source>
</evidence>
<feature type="transmembrane region" description="Helical" evidence="8">
    <location>
        <begin position="227"/>
        <end position="247"/>
    </location>
</feature>
<keyword evidence="4 8" id="KW-0812">Transmembrane</keyword>
<evidence type="ECO:0000256" key="8">
    <source>
        <dbReference type="SAM" id="Phobius"/>
    </source>
</evidence>
<evidence type="ECO:0000256" key="4">
    <source>
        <dbReference type="ARBA" id="ARBA00022692"/>
    </source>
</evidence>